<feature type="transmembrane region" description="Helical" evidence="1">
    <location>
        <begin position="100"/>
        <end position="123"/>
    </location>
</feature>
<dbReference type="EMBL" id="PYSW02000017">
    <property type="protein sequence ID" value="KAG2385777.1"/>
    <property type="molecule type" value="Genomic_DNA"/>
</dbReference>
<protein>
    <submittedName>
        <fullName evidence="2">Uncharacterized protein</fullName>
    </submittedName>
</protein>
<keyword evidence="1" id="KW-0472">Membrane</keyword>
<accession>A0AA88GN79</accession>
<feature type="transmembrane region" description="Helical" evidence="1">
    <location>
        <begin position="69"/>
        <end position="88"/>
    </location>
</feature>
<dbReference type="GeneID" id="68095381"/>
<evidence type="ECO:0000256" key="1">
    <source>
        <dbReference type="SAM" id="Phobius"/>
    </source>
</evidence>
<evidence type="ECO:0000313" key="2">
    <source>
        <dbReference type="EMBL" id="KAG2385777.1"/>
    </source>
</evidence>
<keyword evidence="1" id="KW-1133">Transmembrane helix</keyword>
<keyword evidence="1" id="KW-0812">Transmembrane</keyword>
<gene>
    <name evidence="2" type="ORF">C9374_002926</name>
</gene>
<keyword evidence="3" id="KW-1185">Reference proteome</keyword>
<name>A0AA88GN79_NAELO</name>
<sequence>MSIIESVFHSLHSSPRFWFAIQSLVGIGAFSLFAHVMLKNRRFTLFYALFTSIHCLFTNSYFAANQFPILPIVGHFYLNASVFVHLFVLMKWRKLKPSWYLWSICLPGYFYLAWGAMGSMLSIPHSLLRIAFRPLFSHLDPNMTYFHLLTLSLTLYSFYLSFVSPTFGKEQVHIDLTHNRKKSEEELVDQSQNHDTLMTMSWN</sequence>
<reference evidence="2 3" key="1">
    <citation type="journal article" date="2018" name="BMC Genomics">
        <title>The genome of Naegleria lovaniensis, the basis for a comparative approach to unravel pathogenicity factors of the human pathogenic amoeba N. fowleri.</title>
        <authorList>
            <person name="Liechti N."/>
            <person name="Schurch N."/>
            <person name="Bruggmann R."/>
            <person name="Wittwer M."/>
        </authorList>
    </citation>
    <scope>NUCLEOTIDE SEQUENCE [LARGE SCALE GENOMIC DNA]</scope>
    <source>
        <strain evidence="2 3">ATCC 30569</strain>
    </source>
</reference>
<proteinExistence type="predicted"/>
<feature type="transmembrane region" description="Helical" evidence="1">
    <location>
        <begin position="17"/>
        <end position="38"/>
    </location>
</feature>
<dbReference type="AlphaFoldDB" id="A0AA88GN79"/>
<feature type="transmembrane region" description="Helical" evidence="1">
    <location>
        <begin position="45"/>
        <end position="63"/>
    </location>
</feature>
<dbReference type="Proteomes" id="UP000816034">
    <property type="component" value="Unassembled WGS sequence"/>
</dbReference>
<evidence type="ECO:0000313" key="3">
    <source>
        <dbReference type="Proteomes" id="UP000816034"/>
    </source>
</evidence>
<comment type="caution">
    <text evidence="2">The sequence shown here is derived from an EMBL/GenBank/DDBJ whole genome shotgun (WGS) entry which is preliminary data.</text>
</comment>
<organism evidence="2 3">
    <name type="scientific">Naegleria lovaniensis</name>
    <name type="common">Amoeba</name>
    <dbReference type="NCBI Taxonomy" id="51637"/>
    <lineage>
        <taxon>Eukaryota</taxon>
        <taxon>Discoba</taxon>
        <taxon>Heterolobosea</taxon>
        <taxon>Tetramitia</taxon>
        <taxon>Eutetramitia</taxon>
        <taxon>Vahlkampfiidae</taxon>
        <taxon>Naegleria</taxon>
    </lineage>
</organism>
<dbReference type="RefSeq" id="XP_044549770.1">
    <property type="nucleotide sequence ID" value="XM_044692397.1"/>
</dbReference>
<feature type="transmembrane region" description="Helical" evidence="1">
    <location>
        <begin position="143"/>
        <end position="162"/>
    </location>
</feature>